<reference evidence="1" key="1">
    <citation type="journal article" date="2015" name="Nature">
        <title>Complex archaea that bridge the gap between prokaryotes and eukaryotes.</title>
        <authorList>
            <person name="Spang A."/>
            <person name="Saw J.H."/>
            <person name="Jorgensen S.L."/>
            <person name="Zaremba-Niedzwiedzka K."/>
            <person name="Martijn J."/>
            <person name="Lind A.E."/>
            <person name="van Eijk R."/>
            <person name="Schleper C."/>
            <person name="Guy L."/>
            <person name="Ettema T.J."/>
        </authorList>
    </citation>
    <scope>NUCLEOTIDE SEQUENCE</scope>
</reference>
<dbReference type="EMBL" id="LAZR01000330">
    <property type="protein sequence ID" value="KKN74209.1"/>
    <property type="molecule type" value="Genomic_DNA"/>
</dbReference>
<evidence type="ECO:0000313" key="1">
    <source>
        <dbReference type="EMBL" id="KKN74209.1"/>
    </source>
</evidence>
<gene>
    <name evidence="1" type="ORF">LCGC14_0392950</name>
</gene>
<organism evidence="1">
    <name type="scientific">marine sediment metagenome</name>
    <dbReference type="NCBI Taxonomy" id="412755"/>
    <lineage>
        <taxon>unclassified sequences</taxon>
        <taxon>metagenomes</taxon>
        <taxon>ecological metagenomes</taxon>
    </lineage>
</organism>
<accession>A0A0F9T4U0</accession>
<name>A0A0F9T4U0_9ZZZZ</name>
<sequence>MELLSTRTTSERYNPDEPDGWIDGVPYYLLNPRLHRESIRTDYGLSFVRYDAERGLDMYRLLEPLIKER</sequence>
<comment type="caution">
    <text evidence="1">The sequence shown here is derived from an EMBL/GenBank/DDBJ whole genome shotgun (WGS) entry which is preliminary data.</text>
</comment>
<protein>
    <submittedName>
        <fullName evidence="1">Uncharacterized protein</fullName>
    </submittedName>
</protein>
<dbReference type="AlphaFoldDB" id="A0A0F9T4U0"/>
<proteinExistence type="predicted"/>